<evidence type="ECO:0000313" key="5">
    <source>
        <dbReference type="Proteomes" id="UP000807115"/>
    </source>
</evidence>
<feature type="coiled-coil region" evidence="2">
    <location>
        <begin position="40"/>
        <end position="67"/>
    </location>
</feature>
<dbReference type="EMBL" id="CM027683">
    <property type="protein sequence ID" value="KAG0535574.1"/>
    <property type="molecule type" value="Genomic_DNA"/>
</dbReference>
<evidence type="ECO:0000259" key="3">
    <source>
        <dbReference type="Pfam" id="PF03763"/>
    </source>
</evidence>
<accession>A0A921R804</accession>
<evidence type="ECO:0000313" key="4">
    <source>
        <dbReference type="EMBL" id="KAG0535574.1"/>
    </source>
</evidence>
<comment type="similarity">
    <text evidence="1">Belongs to the remorin family.</text>
</comment>
<reference evidence="4" key="2">
    <citation type="submission" date="2020-10" db="EMBL/GenBank/DDBJ databases">
        <authorList>
            <person name="Cooper E.A."/>
            <person name="Brenton Z.W."/>
            <person name="Flinn B.S."/>
            <person name="Jenkins J."/>
            <person name="Shu S."/>
            <person name="Flowers D."/>
            <person name="Luo F."/>
            <person name="Wang Y."/>
            <person name="Xia P."/>
            <person name="Barry K."/>
            <person name="Daum C."/>
            <person name="Lipzen A."/>
            <person name="Yoshinaga Y."/>
            <person name="Schmutz J."/>
            <person name="Saski C."/>
            <person name="Vermerris W."/>
            <person name="Kresovich S."/>
        </authorList>
    </citation>
    <scope>NUCLEOTIDE SEQUENCE</scope>
</reference>
<dbReference type="Pfam" id="PF03763">
    <property type="entry name" value="Remorin_C"/>
    <property type="match status" value="1"/>
</dbReference>
<evidence type="ECO:0000256" key="1">
    <source>
        <dbReference type="ARBA" id="ARBA00005711"/>
    </source>
</evidence>
<feature type="domain" description="Remorin C-terminal" evidence="3">
    <location>
        <begin position="47"/>
        <end position="104"/>
    </location>
</feature>
<protein>
    <recommendedName>
        <fullName evidence="3">Remorin C-terminal domain-containing protein</fullName>
    </recommendedName>
</protein>
<dbReference type="Proteomes" id="UP000807115">
    <property type="component" value="Chromosome 4"/>
</dbReference>
<dbReference type="AlphaFoldDB" id="A0A921R804"/>
<proteinExistence type="inferred from homology"/>
<gene>
    <name evidence="4" type="ORF">BDA96_04G377700</name>
</gene>
<dbReference type="PANTHER" id="PTHR31775">
    <property type="entry name" value="OS02G0117200 PROTEIN"/>
    <property type="match status" value="1"/>
</dbReference>
<reference evidence="4" key="1">
    <citation type="journal article" date="2019" name="BMC Genomics">
        <title>A new reference genome for Sorghum bicolor reveals high levels of sequence similarity between sweet and grain genotypes: implications for the genetics of sugar metabolism.</title>
        <authorList>
            <person name="Cooper E.A."/>
            <person name="Brenton Z.W."/>
            <person name="Flinn B.S."/>
            <person name="Jenkins J."/>
            <person name="Shu S."/>
            <person name="Flowers D."/>
            <person name="Luo F."/>
            <person name="Wang Y."/>
            <person name="Xia P."/>
            <person name="Barry K."/>
            <person name="Daum C."/>
            <person name="Lipzen A."/>
            <person name="Yoshinaga Y."/>
            <person name="Schmutz J."/>
            <person name="Saski C."/>
            <person name="Vermerris W."/>
            <person name="Kresovich S."/>
        </authorList>
    </citation>
    <scope>NUCLEOTIDE SEQUENCE</scope>
</reference>
<sequence length="152" mass="16356">MESKEEAMMMVAAPAAGAGEAKNGPPVAVDKAGAAPADRADAAVLAKEKLEKKKAEYAEKMRNQAAGIHKAAEEKRASVEATRREAILKYEDMAVYIHPSIHTPTTTYIAFVPQKSLAIAFLCALLGRYCLLKGIACNAYPLCALCSMVYYM</sequence>
<dbReference type="PANTHER" id="PTHR31775:SF43">
    <property type="entry name" value="OS02G0824500 PROTEIN"/>
    <property type="match status" value="1"/>
</dbReference>
<dbReference type="InterPro" id="IPR005516">
    <property type="entry name" value="Remorin_C"/>
</dbReference>
<keyword evidence="2" id="KW-0175">Coiled coil</keyword>
<organism evidence="4 5">
    <name type="scientific">Sorghum bicolor</name>
    <name type="common">Sorghum</name>
    <name type="synonym">Sorghum vulgare</name>
    <dbReference type="NCBI Taxonomy" id="4558"/>
    <lineage>
        <taxon>Eukaryota</taxon>
        <taxon>Viridiplantae</taxon>
        <taxon>Streptophyta</taxon>
        <taxon>Embryophyta</taxon>
        <taxon>Tracheophyta</taxon>
        <taxon>Spermatophyta</taxon>
        <taxon>Magnoliopsida</taxon>
        <taxon>Liliopsida</taxon>
        <taxon>Poales</taxon>
        <taxon>Poaceae</taxon>
        <taxon>PACMAD clade</taxon>
        <taxon>Panicoideae</taxon>
        <taxon>Andropogonodae</taxon>
        <taxon>Andropogoneae</taxon>
        <taxon>Sorghinae</taxon>
        <taxon>Sorghum</taxon>
    </lineage>
</organism>
<name>A0A921R804_SORBI</name>
<comment type="caution">
    <text evidence="4">The sequence shown here is derived from an EMBL/GenBank/DDBJ whole genome shotgun (WGS) entry which is preliminary data.</text>
</comment>
<evidence type="ECO:0000256" key="2">
    <source>
        <dbReference type="SAM" id="Coils"/>
    </source>
</evidence>